<dbReference type="InterPro" id="IPR053931">
    <property type="entry name" value="RapZ_C"/>
</dbReference>
<keyword evidence="3" id="KW-0808">Transferase</keyword>
<evidence type="ECO:0000313" key="3">
    <source>
        <dbReference type="EMBL" id="CBK69507.1"/>
    </source>
</evidence>
<reference evidence="3 4" key="2">
    <citation type="submission" date="2010-03" db="EMBL/GenBank/DDBJ databases">
        <authorList>
            <person name="Pajon A."/>
        </authorList>
    </citation>
    <scope>NUCLEOTIDE SEQUENCE [LARGE SCALE GENOMIC DNA]</scope>
    <source>
        <strain evidence="3 4">XB1A</strain>
    </source>
</reference>
<evidence type="ECO:0000259" key="1">
    <source>
        <dbReference type="Pfam" id="PF01636"/>
    </source>
</evidence>
<dbReference type="InterPro" id="IPR005337">
    <property type="entry name" value="RapZ-like"/>
</dbReference>
<dbReference type="EMBL" id="FP929033">
    <property type="protein sequence ID" value="CBK69507.1"/>
    <property type="molecule type" value="Genomic_DNA"/>
</dbReference>
<dbReference type="Pfam" id="PF01636">
    <property type="entry name" value="APH"/>
    <property type="match status" value="1"/>
</dbReference>
<dbReference type="PATRIC" id="fig|657309.4.peg.3636"/>
<sequence>MLIFARKYTTMITEELQKLYQSYTGVPAENITELPSSGSNRRYFRLTGIETLIGVYGASIDENEAFLYMAGHFRKCGLPVPEVRIASEDKTYYLQEDLGDTLLFHAIEKGRATSVFSEEEKELLRKTIRLLPAIQFAGADGFDFSRCYPQPEFNQRSILWDLNYFKYCFLKATGMEFQEDKLEDDFQKMSDVLLRSSSATFMYRDFQSRNVMIKDGEPWFIDFQGGRKGPFYYDIASFLWQAKAKYPDSLRKELLQEYMEALRKYQPIDESYFYSQLRHFVLFRTLQVLGAYGFRGYFEKKPHFIQSVPYAIENLRELLKEEYPEYPYLCNVLRELTGLKQFTDDLKKRQLTVKVMSFAYKKGIPDDSTGNGGGYVFDCRAVNNPGKYERYKPFTGLDEPVITFLEEDGEILRFLDHVYALVDASVKRYMERGFSNLSVCFGCTGGQHRSVYSAQHLAEHLNQKFGVKVELVHREQNIEHTFEATI</sequence>
<organism evidence="3 4">
    <name type="scientific">Bacteroides xylanisolvens XB1A</name>
    <dbReference type="NCBI Taxonomy" id="657309"/>
    <lineage>
        <taxon>Bacteria</taxon>
        <taxon>Pseudomonadati</taxon>
        <taxon>Bacteroidota</taxon>
        <taxon>Bacteroidia</taxon>
        <taxon>Bacteroidales</taxon>
        <taxon>Bacteroidaceae</taxon>
        <taxon>Bacteroides</taxon>
    </lineage>
</organism>
<dbReference type="eggNOG" id="COG1660">
    <property type="taxonomic scope" value="Bacteria"/>
</dbReference>
<accession>D6D5B3</accession>
<evidence type="ECO:0000313" key="4">
    <source>
        <dbReference type="Proteomes" id="UP000008795"/>
    </source>
</evidence>
<keyword evidence="3" id="KW-0418">Kinase</keyword>
<dbReference type="PANTHER" id="PTHR30448:SF0">
    <property type="entry name" value="RNASE ADAPTER PROTEIN RAPZ"/>
    <property type="match status" value="1"/>
</dbReference>
<dbReference type="Pfam" id="PF22740">
    <property type="entry name" value="PapZ_C"/>
    <property type="match status" value="1"/>
</dbReference>
<protein>
    <submittedName>
        <fullName evidence="3">Predicted P-loop-containing kinase</fullName>
    </submittedName>
</protein>
<dbReference type="InterPro" id="IPR011009">
    <property type="entry name" value="Kinase-like_dom_sf"/>
</dbReference>
<dbReference type="Gene3D" id="3.90.1200.10">
    <property type="match status" value="1"/>
</dbReference>
<dbReference type="GO" id="GO:0005524">
    <property type="term" value="F:ATP binding"/>
    <property type="evidence" value="ECO:0007669"/>
    <property type="project" value="InterPro"/>
</dbReference>
<evidence type="ECO:0000259" key="2">
    <source>
        <dbReference type="Pfam" id="PF22740"/>
    </source>
</evidence>
<gene>
    <name evidence="3" type="ORF">BXY_46480</name>
</gene>
<dbReference type="Gene3D" id="3.30.200.20">
    <property type="entry name" value="Phosphorylase Kinase, domain 1"/>
    <property type="match status" value="1"/>
</dbReference>
<dbReference type="AlphaFoldDB" id="D6D5B3"/>
<proteinExistence type="predicted"/>
<feature type="domain" description="Aminoglycoside phosphotransferase" evidence="1">
    <location>
        <begin position="31"/>
        <end position="267"/>
    </location>
</feature>
<name>D6D5B3_9BACE</name>
<dbReference type="eggNOG" id="COG3178">
    <property type="taxonomic scope" value="Bacteria"/>
</dbReference>
<dbReference type="GO" id="GO:0016301">
    <property type="term" value="F:kinase activity"/>
    <property type="evidence" value="ECO:0007669"/>
    <property type="project" value="UniProtKB-KW"/>
</dbReference>
<reference evidence="3 4" key="1">
    <citation type="submission" date="2010-03" db="EMBL/GenBank/DDBJ databases">
        <title>The genome sequence of Bacteriodes xylanisolvens XB1A.</title>
        <authorList>
            <consortium name="metaHIT consortium -- http://www.metahit.eu/"/>
            <person name="Pajon A."/>
            <person name="Turner K."/>
            <person name="Parkhill J."/>
            <person name="Bernalier A."/>
        </authorList>
    </citation>
    <scope>NUCLEOTIDE SEQUENCE [LARGE SCALE GENOMIC DNA]</scope>
    <source>
        <strain evidence="3 4">XB1A</strain>
    </source>
</reference>
<dbReference type="KEGG" id="bxy:BXY_46480"/>
<dbReference type="SUPFAM" id="SSF56112">
    <property type="entry name" value="Protein kinase-like (PK-like)"/>
    <property type="match status" value="1"/>
</dbReference>
<dbReference type="Proteomes" id="UP000008795">
    <property type="component" value="Chromosome"/>
</dbReference>
<dbReference type="InterPro" id="IPR002575">
    <property type="entry name" value="Aminoglycoside_PTrfase"/>
</dbReference>
<dbReference type="HOGENOM" id="CLU_021467_0_0_10"/>
<dbReference type="PANTHER" id="PTHR30448">
    <property type="entry name" value="RNASE ADAPTER PROTEIN RAPZ"/>
    <property type="match status" value="1"/>
</dbReference>
<feature type="domain" description="RapZ C-terminal" evidence="2">
    <location>
        <begin position="352"/>
        <end position="476"/>
    </location>
</feature>